<evidence type="ECO:0000313" key="5">
    <source>
        <dbReference type="Proteomes" id="UP000663829"/>
    </source>
</evidence>
<dbReference type="Proteomes" id="UP000677228">
    <property type="component" value="Unassembled WGS sequence"/>
</dbReference>
<keyword evidence="5" id="KW-1185">Reference proteome</keyword>
<dbReference type="EMBL" id="CAJNOQ010000537">
    <property type="protein sequence ID" value="CAF0812523.1"/>
    <property type="molecule type" value="Genomic_DNA"/>
</dbReference>
<proteinExistence type="predicted"/>
<gene>
    <name evidence="1" type="ORF">GPM918_LOCUS4108</name>
    <name evidence="2" type="ORF">OVA965_LOCUS11730</name>
    <name evidence="3" type="ORF">SRO942_LOCUS4108</name>
    <name evidence="4" type="ORF">TMI583_LOCUS11736</name>
</gene>
<sequence length="136" mass="16040">MNGTNARMYEWEFDRTLRVSVRNPRIDRKISTDTRFLVEARFFYGKGSPTQQGILMAWHNCKCRFIHHRAEQYNRIREMRMQTDEQRKRGTVLITDQINSNAYTLYTTAITICLPLPIQGIQDAKSNNSCVIFMDN</sequence>
<evidence type="ECO:0000313" key="3">
    <source>
        <dbReference type="EMBL" id="CAF3598268.1"/>
    </source>
</evidence>
<dbReference type="Proteomes" id="UP000681722">
    <property type="component" value="Unassembled WGS sequence"/>
</dbReference>
<dbReference type="Proteomes" id="UP000682733">
    <property type="component" value="Unassembled WGS sequence"/>
</dbReference>
<name>A0A813TC87_9BILA</name>
<evidence type="ECO:0000313" key="2">
    <source>
        <dbReference type="EMBL" id="CAF0942864.1"/>
    </source>
</evidence>
<reference evidence="1" key="1">
    <citation type="submission" date="2021-02" db="EMBL/GenBank/DDBJ databases">
        <authorList>
            <person name="Nowell W R."/>
        </authorList>
    </citation>
    <scope>NUCLEOTIDE SEQUENCE</scope>
</reference>
<dbReference type="EMBL" id="CAJNOK010004593">
    <property type="protein sequence ID" value="CAF0942864.1"/>
    <property type="molecule type" value="Genomic_DNA"/>
</dbReference>
<organism evidence="1 5">
    <name type="scientific">Didymodactylos carnosus</name>
    <dbReference type="NCBI Taxonomy" id="1234261"/>
    <lineage>
        <taxon>Eukaryota</taxon>
        <taxon>Metazoa</taxon>
        <taxon>Spiralia</taxon>
        <taxon>Gnathifera</taxon>
        <taxon>Rotifera</taxon>
        <taxon>Eurotatoria</taxon>
        <taxon>Bdelloidea</taxon>
        <taxon>Philodinida</taxon>
        <taxon>Philodinidae</taxon>
        <taxon>Didymodactylos</taxon>
    </lineage>
</organism>
<protein>
    <submittedName>
        <fullName evidence="1">Uncharacterized protein</fullName>
    </submittedName>
</protein>
<dbReference type="Proteomes" id="UP000663829">
    <property type="component" value="Unassembled WGS sequence"/>
</dbReference>
<dbReference type="EMBL" id="CAJOBC010000537">
    <property type="protein sequence ID" value="CAF3598268.1"/>
    <property type="molecule type" value="Genomic_DNA"/>
</dbReference>
<dbReference type="EMBL" id="CAJOBA010004599">
    <property type="protein sequence ID" value="CAF3717759.1"/>
    <property type="molecule type" value="Genomic_DNA"/>
</dbReference>
<evidence type="ECO:0000313" key="1">
    <source>
        <dbReference type="EMBL" id="CAF0812523.1"/>
    </source>
</evidence>
<evidence type="ECO:0000313" key="4">
    <source>
        <dbReference type="EMBL" id="CAF3717759.1"/>
    </source>
</evidence>
<accession>A0A813TC87</accession>
<comment type="caution">
    <text evidence="1">The sequence shown here is derived from an EMBL/GenBank/DDBJ whole genome shotgun (WGS) entry which is preliminary data.</text>
</comment>
<dbReference type="AlphaFoldDB" id="A0A813TC87"/>